<organism evidence="1 2">
    <name type="scientific">Halocatena salina</name>
    <dbReference type="NCBI Taxonomy" id="2934340"/>
    <lineage>
        <taxon>Archaea</taxon>
        <taxon>Methanobacteriati</taxon>
        <taxon>Methanobacteriota</taxon>
        <taxon>Stenosarchaea group</taxon>
        <taxon>Halobacteria</taxon>
        <taxon>Halobacteriales</taxon>
        <taxon>Natronomonadaceae</taxon>
        <taxon>Halocatena</taxon>
    </lineage>
</organism>
<name>A0A8U0A1C3_9EURY</name>
<dbReference type="AlphaFoldDB" id="A0A8U0A1C3"/>
<sequence length="283" mass="30706">MKQCTRRTVLRHGSAVGATAISAGCLSGLSPFSNGGATYTDWLYAPEKDGTDDRYPIVMFKPEVLKEHEQHLSDSLHGLRSSGSELFESLQFESIESILNVAYNGVIQGSHTKSDVVSKTTGRGYVEQGTYNGYTILTQPQRAPIAVSDNTLLYSSTSKDILKKIINAKNGEIDRYGDQNEAFATLSDHLSGDIVWSGVRPEYPLYSPLAQIDGRAISIDGETSTLRRVYVLGSDGENASRVKGNVRSNASSGVSFSREGNVLLAEMTKPTKEIDVSHVYSGV</sequence>
<dbReference type="PROSITE" id="PS51257">
    <property type="entry name" value="PROKAR_LIPOPROTEIN"/>
    <property type="match status" value="1"/>
</dbReference>
<evidence type="ECO:0000313" key="2">
    <source>
        <dbReference type="Proteomes" id="UP000831768"/>
    </source>
</evidence>
<dbReference type="KEGG" id="haad:MW046_00445"/>
<dbReference type="EMBL" id="CP096019">
    <property type="protein sequence ID" value="UPM42940.1"/>
    <property type="molecule type" value="Genomic_DNA"/>
</dbReference>
<reference evidence="1" key="1">
    <citation type="submission" date="2022-04" db="EMBL/GenBank/DDBJ databases">
        <title>Halocatena sp. nov., isolated from a salt lake.</title>
        <authorList>
            <person name="Cui H.-L."/>
        </authorList>
    </citation>
    <scope>NUCLEOTIDE SEQUENCE</scope>
    <source>
        <strain evidence="1">AD-1</strain>
    </source>
</reference>
<protein>
    <submittedName>
        <fullName evidence="1">Uncharacterized protein</fullName>
    </submittedName>
</protein>
<dbReference type="RefSeq" id="WP_247993610.1">
    <property type="nucleotide sequence ID" value="NZ_CP096019.1"/>
</dbReference>
<keyword evidence="2" id="KW-1185">Reference proteome</keyword>
<dbReference type="GeneID" id="71926470"/>
<dbReference type="Proteomes" id="UP000831768">
    <property type="component" value="Chromosome"/>
</dbReference>
<evidence type="ECO:0000313" key="1">
    <source>
        <dbReference type="EMBL" id="UPM42940.1"/>
    </source>
</evidence>
<proteinExistence type="predicted"/>
<gene>
    <name evidence="1" type="ORF">MW046_00445</name>
</gene>
<accession>A0A8U0A1C3</accession>